<sequence length="959" mass="103645">MLKRLVKLYIVTGGRILPTVTLPSKTSLAHVALAYAGHDASAPSHNTTPARAINASARHANATAAPVRSGHLSLTQVALQEVERHRHAIATVVHRTNQPARNSKRQFPQCNTAASAALACPVSDHALSHHSGFDKPRSRRIFQAYAGHDASAPSHNTTPARAINASARHANATAAPVRSGHLSLTQVALQEVERHRHAIATVVHRTNQPARNSKRQFPQCNTAASAALACPVSDHALSHHSGFDKPRSRRIFQAYAGHDASAPSHNTTPARAINASARHANATAAPVRSGHLSLTQVALQEVERHRHAIATVVHRTNQPARNSKRQFPQCNTAASAALACPVSDHALSHHSGFDKPRSRRIFQAYAGHDASAPSHNTTPARAINASARHANATATPVRSGHLSLTQVALQEVERHRHAIATVVHRTNQPARNSKRQFPQCNTAASAALACPVSDHALSHHSGFDKPLSRRIFQAYAGHDASAPSHNTTPARAINASARHANATAAPVRSGHLSLTQVALQEVERRRHAIATVVHRTNQPARNSKRQFPQCNTAASAALACPVSDHALSHHSGFDKPRSRRIFQAYAGHDASAPFHNTTPARAINASARHANATAAPVRSGHLSLSRKSALIAPYEAKFKHAFPFGMLKRLVKLYIVTGGRILPTVTITKLKFLDVGPKLQNNPRLIRAGDEIILDGKRIRAVGHDAVSVVECDATNLHQDFVWTDLRSWFRHDTKSTMRRGWRTSYFGGASGVTAWNALFGVLPLKAGQTVLFQGTGCVSIIGLQIAKAAGATTIITSSSDEKLKFVQEKFVVNQITSGRGVDFVLENGGSGTITQSIEAIAVGGVISVIGFLSPEKQEDMPDLTVLLLGKGCIVRGISLGSQQQLRALKTFGFNREEVFAAFDYLQTGRHIGKIGIEIKLAYGLKPEKRSSQTSRVFFWLVNEEEEDKENWKKHTSID</sequence>
<dbReference type="InterPro" id="IPR013149">
    <property type="entry name" value="ADH-like_C"/>
</dbReference>
<dbReference type="InterPro" id="IPR020843">
    <property type="entry name" value="ER"/>
</dbReference>
<dbReference type="InterPro" id="IPR036291">
    <property type="entry name" value="NAD(P)-bd_dom_sf"/>
</dbReference>
<evidence type="ECO:0000313" key="2">
    <source>
        <dbReference type="EMBL" id="EEY54733.1"/>
    </source>
</evidence>
<dbReference type="SUPFAM" id="SSF51735">
    <property type="entry name" value="NAD(P)-binding Rossmann-fold domains"/>
    <property type="match status" value="1"/>
</dbReference>
<feature type="domain" description="Enoyl reductase (ER)" evidence="1">
    <location>
        <begin position="660"/>
        <end position="917"/>
    </location>
</feature>
<dbReference type="EMBL" id="DS028130">
    <property type="protein sequence ID" value="EEY54733.1"/>
    <property type="molecule type" value="Genomic_DNA"/>
</dbReference>
<gene>
    <name evidence="2" type="ORF">PITG_08266</name>
</gene>
<proteinExistence type="predicted"/>
<evidence type="ECO:0000313" key="3">
    <source>
        <dbReference type="Proteomes" id="UP000006643"/>
    </source>
</evidence>
<dbReference type="AlphaFoldDB" id="D0NA75"/>
<dbReference type="PANTHER" id="PTHR45033:SF2">
    <property type="entry name" value="ZINC-TYPE ALCOHOL DEHYDROGENASE-LIKE PROTEIN C1773.06C"/>
    <property type="match status" value="1"/>
</dbReference>
<dbReference type="Proteomes" id="UP000006643">
    <property type="component" value="Unassembled WGS sequence"/>
</dbReference>
<dbReference type="VEuPathDB" id="FungiDB:PITG_08266"/>
<dbReference type="Gene3D" id="3.90.180.10">
    <property type="entry name" value="Medium-chain alcohol dehydrogenases, catalytic domain"/>
    <property type="match status" value="1"/>
</dbReference>
<dbReference type="RefSeq" id="XP_002903678.1">
    <property type="nucleotide sequence ID" value="XM_002903632.1"/>
</dbReference>
<dbReference type="SMART" id="SM00829">
    <property type="entry name" value="PKS_ER"/>
    <property type="match status" value="1"/>
</dbReference>
<dbReference type="HOGENOM" id="CLU_308077_0_0_1"/>
<dbReference type="PANTHER" id="PTHR45033">
    <property type="match status" value="1"/>
</dbReference>
<evidence type="ECO:0000259" key="1">
    <source>
        <dbReference type="SMART" id="SM00829"/>
    </source>
</evidence>
<dbReference type="GeneID" id="9474968"/>
<dbReference type="InParanoid" id="D0NA75"/>
<dbReference type="GO" id="GO:0016491">
    <property type="term" value="F:oxidoreductase activity"/>
    <property type="evidence" value="ECO:0007669"/>
    <property type="project" value="InterPro"/>
</dbReference>
<dbReference type="InterPro" id="IPR052711">
    <property type="entry name" value="Zinc_ADH-like"/>
</dbReference>
<reference evidence="3" key="1">
    <citation type="journal article" date="2009" name="Nature">
        <title>Genome sequence and analysis of the Irish potato famine pathogen Phytophthora infestans.</title>
        <authorList>
            <consortium name="The Broad Institute Genome Sequencing Platform"/>
            <person name="Haas B.J."/>
            <person name="Kamoun S."/>
            <person name="Zody M.C."/>
            <person name="Jiang R.H."/>
            <person name="Handsaker R.E."/>
            <person name="Cano L.M."/>
            <person name="Grabherr M."/>
            <person name="Kodira C.D."/>
            <person name="Raffaele S."/>
            <person name="Torto-Alalibo T."/>
            <person name="Bozkurt T.O."/>
            <person name="Ah-Fong A.M."/>
            <person name="Alvarado L."/>
            <person name="Anderson V.L."/>
            <person name="Armstrong M.R."/>
            <person name="Avrova A."/>
            <person name="Baxter L."/>
            <person name="Beynon J."/>
            <person name="Boevink P.C."/>
            <person name="Bollmann S.R."/>
            <person name="Bos J.I."/>
            <person name="Bulone V."/>
            <person name="Cai G."/>
            <person name="Cakir C."/>
            <person name="Carrington J.C."/>
            <person name="Chawner M."/>
            <person name="Conti L."/>
            <person name="Costanzo S."/>
            <person name="Ewan R."/>
            <person name="Fahlgren N."/>
            <person name="Fischbach M.A."/>
            <person name="Fugelstad J."/>
            <person name="Gilroy E.M."/>
            <person name="Gnerre S."/>
            <person name="Green P.J."/>
            <person name="Grenville-Briggs L.J."/>
            <person name="Griffith J."/>
            <person name="Grunwald N.J."/>
            <person name="Horn K."/>
            <person name="Horner N.R."/>
            <person name="Hu C.H."/>
            <person name="Huitema E."/>
            <person name="Jeong D.H."/>
            <person name="Jones A.M."/>
            <person name="Jones J.D."/>
            <person name="Jones R.W."/>
            <person name="Karlsson E.K."/>
            <person name="Kunjeti S.G."/>
            <person name="Lamour K."/>
            <person name="Liu Z."/>
            <person name="Ma L."/>
            <person name="Maclean D."/>
            <person name="Chibucos M.C."/>
            <person name="McDonald H."/>
            <person name="McWalters J."/>
            <person name="Meijer H.J."/>
            <person name="Morgan W."/>
            <person name="Morris P.F."/>
            <person name="Munro C.A."/>
            <person name="O'Neill K."/>
            <person name="Ospina-Giraldo M."/>
            <person name="Pinzon A."/>
            <person name="Pritchard L."/>
            <person name="Ramsahoye B."/>
            <person name="Ren Q."/>
            <person name="Restrepo S."/>
            <person name="Roy S."/>
            <person name="Sadanandom A."/>
            <person name="Savidor A."/>
            <person name="Schornack S."/>
            <person name="Schwartz D.C."/>
            <person name="Schumann U.D."/>
            <person name="Schwessinger B."/>
            <person name="Seyer L."/>
            <person name="Sharpe T."/>
            <person name="Silvar C."/>
            <person name="Song J."/>
            <person name="Studholme D.J."/>
            <person name="Sykes S."/>
            <person name="Thines M."/>
            <person name="van de Vondervoort P.J."/>
            <person name="Phuntumart V."/>
            <person name="Wawra S."/>
            <person name="Weide R."/>
            <person name="Win J."/>
            <person name="Young C."/>
            <person name="Zhou S."/>
            <person name="Fry W."/>
            <person name="Meyers B.C."/>
            <person name="van West P."/>
            <person name="Ristaino J."/>
            <person name="Govers F."/>
            <person name="Birch P.R."/>
            <person name="Whisson S.C."/>
            <person name="Judelson H.S."/>
            <person name="Nusbaum C."/>
        </authorList>
    </citation>
    <scope>NUCLEOTIDE SEQUENCE [LARGE SCALE GENOMIC DNA]</scope>
    <source>
        <strain evidence="3">T30-4</strain>
    </source>
</reference>
<dbReference type="eggNOG" id="KOG1198">
    <property type="taxonomic scope" value="Eukaryota"/>
</dbReference>
<dbReference type="Pfam" id="PF00107">
    <property type="entry name" value="ADH_zinc_N"/>
    <property type="match status" value="1"/>
</dbReference>
<name>D0NA75_PHYIT</name>
<organism evidence="2 3">
    <name type="scientific">Phytophthora infestans (strain T30-4)</name>
    <name type="common">Potato late blight agent</name>
    <dbReference type="NCBI Taxonomy" id="403677"/>
    <lineage>
        <taxon>Eukaryota</taxon>
        <taxon>Sar</taxon>
        <taxon>Stramenopiles</taxon>
        <taxon>Oomycota</taxon>
        <taxon>Peronosporomycetes</taxon>
        <taxon>Peronosporales</taxon>
        <taxon>Peronosporaceae</taxon>
        <taxon>Phytophthora</taxon>
    </lineage>
</organism>
<protein>
    <recommendedName>
        <fullName evidence="1">Enoyl reductase (ER) domain-containing protein</fullName>
    </recommendedName>
</protein>
<dbReference type="KEGG" id="pif:PITG_08266"/>
<dbReference type="OrthoDB" id="3509362at2759"/>
<accession>D0NA75</accession>
<keyword evidence="3" id="KW-1185">Reference proteome</keyword>